<feature type="transmembrane region" description="Helical" evidence="9">
    <location>
        <begin position="14"/>
        <end position="35"/>
    </location>
</feature>
<evidence type="ECO:0000256" key="1">
    <source>
        <dbReference type="ARBA" id="ARBA00004429"/>
    </source>
</evidence>
<keyword evidence="12" id="KW-1185">Reference proteome</keyword>
<dbReference type="RefSeq" id="WP_066353684.1">
    <property type="nucleotide sequence ID" value="NZ_LOED01000019.1"/>
</dbReference>
<dbReference type="OrthoDB" id="9814265at2"/>
<evidence type="ECO:0000256" key="6">
    <source>
        <dbReference type="ARBA" id="ARBA00022989"/>
    </source>
</evidence>
<dbReference type="GO" id="GO:0022857">
    <property type="term" value="F:transmembrane transporter activity"/>
    <property type="evidence" value="ECO:0007669"/>
    <property type="project" value="TreeGrafter"/>
</dbReference>
<keyword evidence="4" id="KW-0997">Cell inner membrane</keyword>
<accession>A0A140L7L5</accession>
<dbReference type="PANTHER" id="PTHR35011">
    <property type="entry name" value="2,3-DIKETO-L-GULONATE TRAP TRANSPORTER SMALL PERMEASE PROTEIN YIAM"/>
    <property type="match status" value="1"/>
</dbReference>
<comment type="subcellular location">
    <subcellularLocation>
        <location evidence="1">Cell inner membrane</location>
        <topology evidence="1">Multi-pass membrane protein</topology>
    </subcellularLocation>
</comment>
<comment type="similarity">
    <text evidence="8">Belongs to the TRAP transporter small permease family.</text>
</comment>
<evidence type="ECO:0000256" key="4">
    <source>
        <dbReference type="ARBA" id="ARBA00022519"/>
    </source>
</evidence>
<dbReference type="PANTHER" id="PTHR35011:SF2">
    <property type="entry name" value="2,3-DIKETO-L-GULONATE TRAP TRANSPORTER SMALL PERMEASE PROTEIN YIAM"/>
    <property type="match status" value="1"/>
</dbReference>
<dbReference type="Pfam" id="PF04290">
    <property type="entry name" value="DctQ"/>
    <property type="match status" value="1"/>
</dbReference>
<dbReference type="GO" id="GO:0015740">
    <property type="term" value="P:C4-dicarboxylate transport"/>
    <property type="evidence" value="ECO:0007669"/>
    <property type="project" value="TreeGrafter"/>
</dbReference>
<feature type="transmembrane region" description="Helical" evidence="9">
    <location>
        <begin position="127"/>
        <end position="146"/>
    </location>
</feature>
<feature type="domain" description="Tripartite ATP-independent periplasmic transporters DctQ component" evidence="10">
    <location>
        <begin position="23"/>
        <end position="154"/>
    </location>
</feature>
<evidence type="ECO:0000256" key="9">
    <source>
        <dbReference type="SAM" id="Phobius"/>
    </source>
</evidence>
<evidence type="ECO:0000313" key="11">
    <source>
        <dbReference type="EMBL" id="KXG76540.1"/>
    </source>
</evidence>
<keyword evidence="2" id="KW-0813">Transport</keyword>
<protein>
    <submittedName>
        <fullName evidence="11">2,3-diketo-L-gulonate TRAP transporter small permease protein YiaM</fullName>
    </submittedName>
</protein>
<dbReference type="PROSITE" id="PS51257">
    <property type="entry name" value="PROKAR_LIPOPROTEIN"/>
    <property type="match status" value="1"/>
</dbReference>
<evidence type="ECO:0000256" key="2">
    <source>
        <dbReference type="ARBA" id="ARBA00022448"/>
    </source>
</evidence>
<dbReference type="InParanoid" id="A0A140L7L5"/>
<evidence type="ECO:0000259" key="10">
    <source>
        <dbReference type="Pfam" id="PF04290"/>
    </source>
</evidence>
<keyword evidence="6 9" id="KW-1133">Transmembrane helix</keyword>
<keyword evidence="5 9" id="KW-0812">Transmembrane</keyword>
<dbReference type="Proteomes" id="UP000070427">
    <property type="component" value="Unassembled WGS sequence"/>
</dbReference>
<name>A0A140L7L5_9FIRM</name>
<feature type="transmembrane region" description="Helical" evidence="9">
    <location>
        <begin position="47"/>
        <end position="65"/>
    </location>
</feature>
<dbReference type="EMBL" id="LOED01000019">
    <property type="protein sequence ID" value="KXG76540.1"/>
    <property type="molecule type" value="Genomic_DNA"/>
</dbReference>
<dbReference type="AlphaFoldDB" id="A0A140L7L5"/>
<dbReference type="InterPro" id="IPR007387">
    <property type="entry name" value="TRAP_DctQ"/>
</dbReference>
<evidence type="ECO:0000256" key="3">
    <source>
        <dbReference type="ARBA" id="ARBA00022475"/>
    </source>
</evidence>
<sequence>MKIIKWLNDHFEEYVLSILLALIACVMMLQVIMRYVFNSSLSWAEELSRYAFIWSAFLSIGYTIKEKTILKVDTFIGILPKTLKKIARILVVCVNIAFFVFLFINSIPVVEKIMLSKQISPAMGVPMYTIYGATVVGFLLAAIRSLQDAIKVVREFSEK</sequence>
<comment type="caution">
    <text evidence="11">The sequence shown here is derived from an EMBL/GenBank/DDBJ whole genome shotgun (WGS) entry which is preliminary data.</text>
</comment>
<evidence type="ECO:0000256" key="8">
    <source>
        <dbReference type="ARBA" id="ARBA00038436"/>
    </source>
</evidence>
<keyword evidence="3" id="KW-1003">Cell membrane</keyword>
<evidence type="ECO:0000256" key="7">
    <source>
        <dbReference type="ARBA" id="ARBA00023136"/>
    </source>
</evidence>
<reference evidence="11 12" key="1">
    <citation type="submission" date="2015-12" db="EMBL/GenBank/DDBJ databases">
        <title>Draft genome sequnece of Fervidicola ferrireducens strain Y170.</title>
        <authorList>
            <person name="Patel B.K."/>
        </authorList>
    </citation>
    <scope>NUCLEOTIDE SEQUENCE [LARGE SCALE GENOMIC DNA]</scope>
    <source>
        <strain evidence="11 12">Y170</strain>
    </source>
</reference>
<gene>
    <name evidence="11" type="primary">yiaM</name>
    <name evidence="11" type="ORF">AN618_15710</name>
</gene>
<evidence type="ECO:0000313" key="12">
    <source>
        <dbReference type="Proteomes" id="UP000070427"/>
    </source>
</evidence>
<evidence type="ECO:0000256" key="5">
    <source>
        <dbReference type="ARBA" id="ARBA00022692"/>
    </source>
</evidence>
<organism evidence="11 12">
    <name type="scientific">Fervidicola ferrireducens</name>
    <dbReference type="NCBI Taxonomy" id="520764"/>
    <lineage>
        <taxon>Bacteria</taxon>
        <taxon>Bacillati</taxon>
        <taxon>Bacillota</taxon>
        <taxon>Clostridia</taxon>
        <taxon>Thermosediminibacterales</taxon>
        <taxon>Thermosediminibacteraceae</taxon>
        <taxon>Fervidicola</taxon>
    </lineage>
</organism>
<dbReference type="InterPro" id="IPR055348">
    <property type="entry name" value="DctQ"/>
</dbReference>
<dbReference type="GO" id="GO:0005886">
    <property type="term" value="C:plasma membrane"/>
    <property type="evidence" value="ECO:0007669"/>
    <property type="project" value="UniProtKB-SubCell"/>
</dbReference>
<feature type="transmembrane region" description="Helical" evidence="9">
    <location>
        <begin position="86"/>
        <end position="107"/>
    </location>
</feature>
<dbReference type="STRING" id="520764.AN618_15710"/>
<proteinExistence type="inferred from homology"/>
<keyword evidence="7 9" id="KW-0472">Membrane</keyword>